<name>A0ABW5QPE7_9HYPH</name>
<dbReference type="PANTHER" id="PTHR43194">
    <property type="entry name" value="HYDROLASE ALPHA/BETA FOLD FAMILY"/>
    <property type="match status" value="1"/>
</dbReference>
<dbReference type="SUPFAM" id="SSF53474">
    <property type="entry name" value="alpha/beta-Hydrolases"/>
    <property type="match status" value="1"/>
</dbReference>
<evidence type="ECO:0000259" key="1">
    <source>
        <dbReference type="Pfam" id="PF00561"/>
    </source>
</evidence>
<sequence>MPRRRTIPDAHLAFGPLPVQHVTLAAGRRIAVHVAGALGGRRLPMVCLAGYHRNMTDFTDLAQQFRRMGGGGWPLVLVDLAGRGRSDDRARGDTYSSVADAHDVANVLAALGIGRAVILGQGHGGQVAMLLAAAHPLLVGGTVLIDSGPVTDSRGIVRLRNNIAHLHSLRGKAVAAGFRRVLGGDYPGLADDQLDRLSLRTHYLDRRGRARPLFDHRLIEALSAFSFDDVLVAQWPLFDALRCAPLMMMRTQLTDQLRRETFEEMMRRRPDSVALTMEGQGSPALLEEAEEAEAIAGFVQQASATARAA</sequence>
<dbReference type="InterPro" id="IPR000073">
    <property type="entry name" value="AB_hydrolase_1"/>
</dbReference>
<dbReference type="RefSeq" id="WP_386834792.1">
    <property type="nucleotide sequence ID" value="NZ_JBHUNP010000001.1"/>
</dbReference>
<reference evidence="3" key="1">
    <citation type="journal article" date="2019" name="Int. J. Syst. Evol. Microbiol.">
        <title>The Global Catalogue of Microorganisms (GCM) 10K type strain sequencing project: providing services to taxonomists for standard genome sequencing and annotation.</title>
        <authorList>
            <consortium name="The Broad Institute Genomics Platform"/>
            <consortium name="The Broad Institute Genome Sequencing Center for Infectious Disease"/>
            <person name="Wu L."/>
            <person name="Ma J."/>
        </authorList>
    </citation>
    <scope>NUCLEOTIDE SEQUENCE [LARGE SCALE GENOMIC DNA]</scope>
    <source>
        <strain evidence="3">CCM 7427</strain>
    </source>
</reference>
<dbReference type="Proteomes" id="UP001597521">
    <property type="component" value="Unassembled WGS sequence"/>
</dbReference>
<dbReference type="Gene3D" id="3.40.50.1820">
    <property type="entry name" value="alpha/beta hydrolase"/>
    <property type="match status" value="1"/>
</dbReference>
<dbReference type="GO" id="GO:0016787">
    <property type="term" value="F:hydrolase activity"/>
    <property type="evidence" value="ECO:0007669"/>
    <property type="project" value="UniProtKB-KW"/>
</dbReference>
<organism evidence="2 3">
    <name type="scientific">Devosia albogilva</name>
    <dbReference type="NCBI Taxonomy" id="429726"/>
    <lineage>
        <taxon>Bacteria</taxon>
        <taxon>Pseudomonadati</taxon>
        <taxon>Pseudomonadota</taxon>
        <taxon>Alphaproteobacteria</taxon>
        <taxon>Hyphomicrobiales</taxon>
        <taxon>Devosiaceae</taxon>
        <taxon>Devosia</taxon>
    </lineage>
</organism>
<evidence type="ECO:0000313" key="3">
    <source>
        <dbReference type="Proteomes" id="UP001597521"/>
    </source>
</evidence>
<keyword evidence="2" id="KW-0378">Hydrolase</keyword>
<dbReference type="InterPro" id="IPR029058">
    <property type="entry name" value="AB_hydrolase_fold"/>
</dbReference>
<accession>A0ABW5QPE7</accession>
<dbReference type="EMBL" id="JBHUNP010000001">
    <property type="protein sequence ID" value="MFD2649286.1"/>
    <property type="molecule type" value="Genomic_DNA"/>
</dbReference>
<gene>
    <name evidence="2" type="ORF">ACFSX5_15980</name>
</gene>
<proteinExistence type="predicted"/>
<dbReference type="PANTHER" id="PTHR43194:SF2">
    <property type="entry name" value="PEROXISOMAL MEMBRANE PROTEIN LPX1"/>
    <property type="match status" value="1"/>
</dbReference>
<comment type="caution">
    <text evidence="2">The sequence shown here is derived from an EMBL/GenBank/DDBJ whole genome shotgun (WGS) entry which is preliminary data.</text>
</comment>
<keyword evidence="3" id="KW-1185">Reference proteome</keyword>
<evidence type="ECO:0000313" key="2">
    <source>
        <dbReference type="EMBL" id="MFD2649286.1"/>
    </source>
</evidence>
<protein>
    <submittedName>
        <fullName evidence="2">Alpha/beta fold hydrolase</fullName>
    </submittedName>
</protein>
<feature type="domain" description="AB hydrolase-1" evidence="1">
    <location>
        <begin position="45"/>
        <end position="187"/>
    </location>
</feature>
<dbReference type="Pfam" id="PF00561">
    <property type="entry name" value="Abhydrolase_1"/>
    <property type="match status" value="1"/>
</dbReference>
<dbReference type="InterPro" id="IPR050228">
    <property type="entry name" value="Carboxylesterase_BioH"/>
</dbReference>